<comment type="caution">
    <text evidence="2">The sequence shown here is derived from an EMBL/GenBank/DDBJ whole genome shotgun (WGS) entry which is preliminary data.</text>
</comment>
<name>A0ABN9AMW8_9NEOB</name>
<dbReference type="EMBL" id="CATNWA010000384">
    <property type="protein sequence ID" value="CAI9536737.1"/>
    <property type="molecule type" value="Genomic_DNA"/>
</dbReference>
<sequence>MYSHAPSPCTSSENAAHTGTSVPSTFAFSSVGGAPLELMAPARGSAFLCACGAVAWIFVRIHSGTIRTDVNLALIYKHICEVR</sequence>
<reference evidence="2" key="1">
    <citation type="submission" date="2023-05" db="EMBL/GenBank/DDBJ databases">
        <authorList>
            <person name="Stuckert A."/>
        </authorList>
    </citation>
    <scope>NUCLEOTIDE SEQUENCE</scope>
</reference>
<dbReference type="Proteomes" id="UP001162483">
    <property type="component" value="Unassembled WGS sequence"/>
</dbReference>
<evidence type="ECO:0000313" key="2">
    <source>
        <dbReference type="EMBL" id="CAI9536737.1"/>
    </source>
</evidence>
<keyword evidence="1" id="KW-0812">Transmembrane</keyword>
<keyword evidence="1" id="KW-1133">Transmembrane helix</keyword>
<accession>A0ABN9AMW8</accession>
<gene>
    <name evidence="2" type="ORF">SPARVUS_LOCUS1078315</name>
</gene>
<keyword evidence="3" id="KW-1185">Reference proteome</keyword>
<feature type="non-terminal residue" evidence="2">
    <location>
        <position position="83"/>
    </location>
</feature>
<evidence type="ECO:0000256" key="1">
    <source>
        <dbReference type="SAM" id="Phobius"/>
    </source>
</evidence>
<keyword evidence="1" id="KW-0472">Membrane</keyword>
<protein>
    <submittedName>
        <fullName evidence="2">Uncharacterized protein</fullName>
    </submittedName>
</protein>
<feature type="transmembrane region" description="Helical" evidence="1">
    <location>
        <begin position="38"/>
        <end position="59"/>
    </location>
</feature>
<organism evidence="2 3">
    <name type="scientific">Staurois parvus</name>
    <dbReference type="NCBI Taxonomy" id="386267"/>
    <lineage>
        <taxon>Eukaryota</taxon>
        <taxon>Metazoa</taxon>
        <taxon>Chordata</taxon>
        <taxon>Craniata</taxon>
        <taxon>Vertebrata</taxon>
        <taxon>Euteleostomi</taxon>
        <taxon>Amphibia</taxon>
        <taxon>Batrachia</taxon>
        <taxon>Anura</taxon>
        <taxon>Neobatrachia</taxon>
        <taxon>Ranoidea</taxon>
        <taxon>Ranidae</taxon>
        <taxon>Staurois</taxon>
    </lineage>
</organism>
<evidence type="ECO:0000313" key="3">
    <source>
        <dbReference type="Proteomes" id="UP001162483"/>
    </source>
</evidence>
<proteinExistence type="predicted"/>